<dbReference type="RefSeq" id="WP_164715236.1">
    <property type="nucleotide sequence ID" value="NZ_JAUSWF010000003.1"/>
</dbReference>
<dbReference type="InterPro" id="IPR032816">
    <property type="entry name" value="VTT_dom"/>
</dbReference>
<evidence type="ECO:0000256" key="1">
    <source>
        <dbReference type="ARBA" id="ARBA00004651"/>
    </source>
</evidence>
<comment type="subcellular location">
    <subcellularLocation>
        <location evidence="1 6">Cell membrane</location>
        <topology evidence="1 6">Multi-pass membrane protein</topology>
    </subcellularLocation>
</comment>
<organism evidence="8 9">
    <name type="scientific">Aedoeadaptatus ivorii</name>
    <dbReference type="NCBI Taxonomy" id="54006"/>
    <lineage>
        <taxon>Bacteria</taxon>
        <taxon>Bacillati</taxon>
        <taxon>Bacillota</taxon>
        <taxon>Tissierellia</taxon>
        <taxon>Tissierellales</taxon>
        <taxon>Peptoniphilaceae</taxon>
        <taxon>Aedoeadaptatus</taxon>
    </lineage>
</organism>
<feature type="transmembrane region" description="Helical" evidence="6">
    <location>
        <begin position="83"/>
        <end position="102"/>
    </location>
</feature>
<evidence type="ECO:0000313" key="8">
    <source>
        <dbReference type="EMBL" id="VEJ35847.1"/>
    </source>
</evidence>
<name>A0A448V296_9FIRM</name>
<accession>A0A448V296</accession>
<keyword evidence="9" id="KW-1185">Reference proteome</keyword>
<sequence>MKSTENKTLKSIGKLALIALIVGGAFFLFRDYFTEERISAMLRQGGVWAPVIYVTLWAVLPVFLFPVPLLVMPAGYLFGLAHGVVYTLIGCCLNITLMYFLAAKLAREPILDIVERKSSEKVKKVFFSPGGKSQTVFFIFRLIPLISYNLINYMAGILEIAFLPYLFFSLIGITPGIFAFIYLGESIHDPTSPEFLRAMLFMLLLTAASLVLLKLYQKRRGES</sequence>
<dbReference type="EMBL" id="LR134523">
    <property type="protein sequence ID" value="VEJ35847.1"/>
    <property type="molecule type" value="Genomic_DNA"/>
</dbReference>
<evidence type="ECO:0000256" key="3">
    <source>
        <dbReference type="ARBA" id="ARBA00022692"/>
    </source>
</evidence>
<evidence type="ECO:0000259" key="7">
    <source>
        <dbReference type="Pfam" id="PF09335"/>
    </source>
</evidence>
<evidence type="ECO:0000256" key="2">
    <source>
        <dbReference type="ARBA" id="ARBA00022475"/>
    </source>
</evidence>
<dbReference type="Pfam" id="PF09335">
    <property type="entry name" value="VTT_dom"/>
    <property type="match status" value="1"/>
</dbReference>
<dbReference type="PANTHER" id="PTHR12677:SF59">
    <property type="entry name" value="GOLGI APPARATUS MEMBRANE PROTEIN TVP38-RELATED"/>
    <property type="match status" value="1"/>
</dbReference>
<feature type="transmembrane region" description="Helical" evidence="6">
    <location>
        <begin position="162"/>
        <end position="183"/>
    </location>
</feature>
<dbReference type="AlphaFoldDB" id="A0A448V296"/>
<keyword evidence="3 6" id="KW-0812">Transmembrane</keyword>
<keyword evidence="2 6" id="KW-1003">Cell membrane</keyword>
<feature type="transmembrane region" description="Helical" evidence="6">
    <location>
        <begin position="12"/>
        <end position="30"/>
    </location>
</feature>
<gene>
    <name evidence="8" type="ORF">NCTC13079_01031</name>
</gene>
<evidence type="ECO:0000256" key="4">
    <source>
        <dbReference type="ARBA" id="ARBA00022989"/>
    </source>
</evidence>
<evidence type="ECO:0000256" key="5">
    <source>
        <dbReference type="ARBA" id="ARBA00023136"/>
    </source>
</evidence>
<feature type="transmembrane region" description="Helical" evidence="6">
    <location>
        <begin position="50"/>
        <end position="71"/>
    </location>
</feature>
<dbReference type="InterPro" id="IPR015414">
    <property type="entry name" value="TMEM64"/>
</dbReference>
<feature type="transmembrane region" description="Helical" evidence="6">
    <location>
        <begin position="195"/>
        <end position="216"/>
    </location>
</feature>
<dbReference type="Proteomes" id="UP000269544">
    <property type="component" value="Chromosome"/>
</dbReference>
<keyword evidence="5 6" id="KW-0472">Membrane</keyword>
<reference evidence="8 9" key="1">
    <citation type="submission" date="2018-12" db="EMBL/GenBank/DDBJ databases">
        <authorList>
            <consortium name="Pathogen Informatics"/>
        </authorList>
    </citation>
    <scope>NUCLEOTIDE SEQUENCE [LARGE SCALE GENOMIC DNA]</scope>
    <source>
        <strain evidence="8 9">NCTC13079</strain>
    </source>
</reference>
<protein>
    <recommendedName>
        <fullName evidence="6">TVP38/TMEM64 family membrane protein</fullName>
    </recommendedName>
</protein>
<evidence type="ECO:0000313" key="9">
    <source>
        <dbReference type="Proteomes" id="UP000269544"/>
    </source>
</evidence>
<keyword evidence="4 6" id="KW-1133">Transmembrane helix</keyword>
<evidence type="ECO:0000256" key="6">
    <source>
        <dbReference type="RuleBase" id="RU366058"/>
    </source>
</evidence>
<dbReference type="KEGG" id="piv:NCTC13079_01031"/>
<dbReference type="GO" id="GO:0005886">
    <property type="term" value="C:plasma membrane"/>
    <property type="evidence" value="ECO:0007669"/>
    <property type="project" value="UniProtKB-SubCell"/>
</dbReference>
<feature type="transmembrane region" description="Helical" evidence="6">
    <location>
        <begin position="136"/>
        <end position="155"/>
    </location>
</feature>
<proteinExistence type="inferred from homology"/>
<comment type="similarity">
    <text evidence="6">Belongs to the TVP38/TMEM64 family.</text>
</comment>
<dbReference type="PANTHER" id="PTHR12677">
    <property type="entry name" value="GOLGI APPARATUS MEMBRANE PROTEIN TVP38-RELATED"/>
    <property type="match status" value="1"/>
</dbReference>
<feature type="domain" description="VTT" evidence="7">
    <location>
        <begin position="65"/>
        <end position="185"/>
    </location>
</feature>